<sequence>MEAWEMRLDSLCDALGEPASQLGALLGLIDALVLSGPRGLAVPGPLAAKLAGRVLGLVRPGPPELLGRTYAAVIVAPALVQGLYSRGLVGYIHDELAGCAGALAVILADAALFRAVPLMQLFALVTAASLRFELGRYVERAGVPDALRAGMAAMHAAIVSPALAARLGAAPQLAAVRSEYLRLSPLGSPLAWTPLLIRRVPHICALIAGMILAYYRGNVEWLLVSALCGAFLASSIRFEHAKSVRGRARFLHPSIYYSPAVEADLRAVLHAGSVAVGVSAGVASVAGNVPVETGAEATAASVTDELAQLRRRLGSEHAVLLDALEAAVASSAPAGSDVALDAVPDAAPDVIPNAAPNAAPDAAPDATLSAAPNAAPNAASNAAPDASSDAAQEGAKAQWR</sequence>
<organism evidence="2 3">
    <name type="scientific">Thecamonas trahens ATCC 50062</name>
    <dbReference type="NCBI Taxonomy" id="461836"/>
    <lineage>
        <taxon>Eukaryota</taxon>
        <taxon>Apusozoa</taxon>
        <taxon>Apusomonadida</taxon>
        <taxon>Apusomonadidae</taxon>
        <taxon>Thecamonas</taxon>
    </lineage>
</organism>
<gene>
    <name evidence="2" type="ORF">AMSG_08239</name>
</gene>
<evidence type="ECO:0000313" key="3">
    <source>
        <dbReference type="Proteomes" id="UP000054408"/>
    </source>
</evidence>
<dbReference type="EMBL" id="GL349471">
    <property type="protein sequence ID" value="KNC51989.1"/>
    <property type="molecule type" value="Genomic_DNA"/>
</dbReference>
<evidence type="ECO:0000256" key="1">
    <source>
        <dbReference type="SAM" id="MobiDB-lite"/>
    </source>
</evidence>
<reference evidence="2 3" key="1">
    <citation type="submission" date="2010-05" db="EMBL/GenBank/DDBJ databases">
        <title>The Genome Sequence of Thecamonas trahens ATCC 50062.</title>
        <authorList>
            <consortium name="The Broad Institute Genome Sequencing Platform"/>
            <person name="Russ C."/>
            <person name="Cuomo C."/>
            <person name="Shea T."/>
            <person name="Young S.K."/>
            <person name="Zeng Q."/>
            <person name="Koehrsen M."/>
            <person name="Haas B."/>
            <person name="Borodovsky M."/>
            <person name="Guigo R."/>
            <person name="Alvarado L."/>
            <person name="Berlin A."/>
            <person name="Bochicchio J."/>
            <person name="Borenstein D."/>
            <person name="Chapman S."/>
            <person name="Chen Z."/>
            <person name="Freedman E."/>
            <person name="Gellesch M."/>
            <person name="Goldberg J."/>
            <person name="Griggs A."/>
            <person name="Gujja S."/>
            <person name="Heilman E."/>
            <person name="Heiman D."/>
            <person name="Hepburn T."/>
            <person name="Howarth C."/>
            <person name="Jen D."/>
            <person name="Larson L."/>
            <person name="Mehta T."/>
            <person name="Park D."/>
            <person name="Pearson M."/>
            <person name="Roberts A."/>
            <person name="Saif S."/>
            <person name="Shenoy N."/>
            <person name="Sisk P."/>
            <person name="Stolte C."/>
            <person name="Sykes S."/>
            <person name="Thomson T."/>
            <person name="Walk T."/>
            <person name="White J."/>
            <person name="Yandava C."/>
            <person name="Burger G."/>
            <person name="Gray M.W."/>
            <person name="Holland P.W.H."/>
            <person name="King N."/>
            <person name="Lang F.B.F."/>
            <person name="Roger A.J."/>
            <person name="Ruiz-Trillo I."/>
            <person name="Lander E."/>
            <person name="Nusbaum C."/>
        </authorList>
    </citation>
    <scope>NUCLEOTIDE SEQUENCE [LARGE SCALE GENOMIC DNA]</scope>
    <source>
        <strain evidence="2 3">ATCC 50062</strain>
    </source>
</reference>
<dbReference type="AlphaFoldDB" id="A0A0L0DHZ1"/>
<dbReference type="Proteomes" id="UP000054408">
    <property type="component" value="Unassembled WGS sequence"/>
</dbReference>
<keyword evidence="3" id="KW-1185">Reference proteome</keyword>
<evidence type="ECO:0000313" key="2">
    <source>
        <dbReference type="EMBL" id="KNC51989.1"/>
    </source>
</evidence>
<name>A0A0L0DHZ1_THETB</name>
<proteinExistence type="predicted"/>
<dbReference type="GeneID" id="25566973"/>
<accession>A0A0L0DHZ1</accession>
<feature type="region of interest" description="Disordered" evidence="1">
    <location>
        <begin position="351"/>
        <end position="400"/>
    </location>
</feature>
<feature type="compositionally biased region" description="Low complexity" evidence="1">
    <location>
        <begin position="351"/>
        <end position="391"/>
    </location>
</feature>
<protein>
    <submittedName>
        <fullName evidence="2">Uncharacterized protein</fullName>
    </submittedName>
</protein>
<dbReference type="RefSeq" id="XP_013755575.1">
    <property type="nucleotide sequence ID" value="XM_013900121.1"/>
</dbReference>